<organism evidence="1 2">
    <name type="scientific">Linnemannia gamsii</name>
    <dbReference type="NCBI Taxonomy" id="64522"/>
    <lineage>
        <taxon>Eukaryota</taxon>
        <taxon>Fungi</taxon>
        <taxon>Fungi incertae sedis</taxon>
        <taxon>Mucoromycota</taxon>
        <taxon>Mortierellomycotina</taxon>
        <taxon>Mortierellomycetes</taxon>
        <taxon>Mortierellales</taxon>
        <taxon>Mortierellaceae</taxon>
        <taxon>Linnemannia</taxon>
    </lineage>
</organism>
<sequence>MTPTDCKSQSALEFERRCAGLRSLTIGDTWSAKTKYGEGFNVGKVVQYESAVPASLANLIRLDIRFVCALQPYPCKDSLPNRVFQDILAQNPQTEELYFASGKHPGYRGLEALLFYPLQHIRCLTLQLTDLAWDFLEFWVRLVQRDKIQEQLRKTNPVVRASLRDPCGALMKQDPGIVLARGLQPSQNWIGLLELDISANQECATVVHLFLKYVPTLRILQALGVPVDDAGLVGSDWACKGLEILLIINKKGAGTIPSQNLGSVVLEKME</sequence>
<comment type="caution">
    <text evidence="1">The sequence shown here is derived from an EMBL/GenBank/DDBJ whole genome shotgun (WGS) entry which is preliminary data.</text>
</comment>
<reference evidence="1" key="1">
    <citation type="journal article" date="2020" name="Fungal Divers.">
        <title>Resolving the Mortierellaceae phylogeny through synthesis of multi-gene phylogenetics and phylogenomics.</title>
        <authorList>
            <person name="Vandepol N."/>
            <person name="Liber J."/>
            <person name="Desiro A."/>
            <person name="Na H."/>
            <person name="Kennedy M."/>
            <person name="Barry K."/>
            <person name="Grigoriev I.V."/>
            <person name="Miller A.N."/>
            <person name="O'Donnell K."/>
            <person name="Stajich J.E."/>
            <person name="Bonito G."/>
        </authorList>
    </citation>
    <scope>NUCLEOTIDE SEQUENCE</scope>
    <source>
        <strain evidence="1">NVP60</strain>
    </source>
</reference>
<protein>
    <submittedName>
        <fullName evidence="1">Uncharacterized protein</fullName>
    </submittedName>
</protein>
<dbReference type="AlphaFoldDB" id="A0A9P6RHK7"/>
<dbReference type="Proteomes" id="UP000823405">
    <property type="component" value="Unassembled WGS sequence"/>
</dbReference>
<keyword evidence="2" id="KW-1185">Reference proteome</keyword>
<evidence type="ECO:0000313" key="1">
    <source>
        <dbReference type="EMBL" id="KAG0317510.1"/>
    </source>
</evidence>
<name>A0A9P6RHK7_9FUNG</name>
<evidence type="ECO:0000313" key="2">
    <source>
        <dbReference type="Proteomes" id="UP000823405"/>
    </source>
</evidence>
<dbReference type="EMBL" id="JAAAIN010000239">
    <property type="protein sequence ID" value="KAG0317510.1"/>
    <property type="molecule type" value="Genomic_DNA"/>
</dbReference>
<gene>
    <name evidence="1" type="ORF">BGZ97_005263</name>
</gene>
<proteinExistence type="predicted"/>
<dbReference type="OrthoDB" id="2375664at2759"/>
<accession>A0A9P6RHK7</accession>